<evidence type="ECO:0000313" key="2">
    <source>
        <dbReference type="Proteomes" id="UP000196138"/>
    </source>
</evidence>
<keyword evidence="2" id="KW-1185">Reference proteome</keyword>
<sequence length="355" mass="39606">MTDRERRNALAAQAAAAQAAADEAARADALSTLPCPPAQVLDLFDHLDAVLEQGCDHDWRIGQAWAHTQGVDWPRLQAWLQARSVEGDADDDGESGEVDCDCAVWLSVRPRWGEALRQAAGWLPPRFTLFPALDEVFHAPTPLMACVFVPLLSLDVASLGLGAGRVHAVSTLEAGVAEHDWLEPELGVDHVQFDWDGERYRFRGDLRRLKRLQPLPEWHAEAQAFYQGHRVDAAALAGMLAQQPGPWEALQHWAQQPADERLSYMQRLVNHWLTRDAYRLTGRFLQGGAYLQGHASHAREPHGHLLRTPQACALGPGWQKVGSLVGYHYVERGEDQISLYVSREQGRVVQRLGWT</sequence>
<accession>A0A1Y0EKC8</accession>
<proteinExistence type="predicted"/>
<name>A0A1Y0EKC8_9BURK</name>
<reference evidence="1 2" key="1">
    <citation type="submission" date="2017-05" db="EMBL/GenBank/DDBJ databases">
        <authorList>
            <person name="Song R."/>
            <person name="Chenine A.L."/>
            <person name="Ruprecht R.M."/>
        </authorList>
    </citation>
    <scope>NUCLEOTIDE SEQUENCE [LARGE SCALE GENOMIC DNA]</scope>
    <source>
        <strain evidence="1 2">DSM 26136</strain>
    </source>
</reference>
<organism evidence="1 2">
    <name type="scientific">Comamonas serinivorans</name>
    <dbReference type="NCBI Taxonomy" id="1082851"/>
    <lineage>
        <taxon>Bacteria</taxon>
        <taxon>Pseudomonadati</taxon>
        <taxon>Pseudomonadota</taxon>
        <taxon>Betaproteobacteria</taxon>
        <taxon>Burkholderiales</taxon>
        <taxon>Comamonadaceae</taxon>
        <taxon>Comamonas</taxon>
    </lineage>
</organism>
<dbReference type="Pfam" id="PF10905">
    <property type="entry name" value="DUF2695"/>
    <property type="match status" value="1"/>
</dbReference>
<evidence type="ECO:0000313" key="1">
    <source>
        <dbReference type="EMBL" id="ARU03900.1"/>
    </source>
</evidence>
<dbReference type="OrthoDB" id="95751at2"/>
<dbReference type="EMBL" id="CP021455">
    <property type="protein sequence ID" value="ARU03900.1"/>
    <property type="molecule type" value="Genomic_DNA"/>
</dbReference>
<dbReference type="KEGG" id="cser:CCO03_03660"/>
<gene>
    <name evidence="1" type="ORF">CCO03_03660</name>
</gene>
<protein>
    <submittedName>
        <fullName evidence="1">Uncharacterized protein</fullName>
    </submittedName>
</protein>
<dbReference type="AlphaFoldDB" id="A0A1Y0EKC8"/>
<dbReference type="Proteomes" id="UP000196138">
    <property type="component" value="Chromosome"/>
</dbReference>
<dbReference type="InterPro" id="IPR024248">
    <property type="entry name" value="DUF2695"/>
</dbReference>
<dbReference type="RefSeq" id="WP_087277409.1">
    <property type="nucleotide sequence ID" value="NZ_CP021455.1"/>
</dbReference>